<dbReference type="KEGG" id="cqu:CpipJ_CPIJ011523"/>
<dbReference type="GO" id="GO:0010468">
    <property type="term" value="P:regulation of gene expression"/>
    <property type="evidence" value="ECO:0007669"/>
    <property type="project" value="TreeGrafter"/>
</dbReference>
<dbReference type="STRING" id="7176.B0WWS4"/>
<dbReference type="VEuPathDB" id="VectorBase:CPIJ011523"/>
<feature type="chain" id="PRO_5014567022" evidence="1">
    <location>
        <begin position="18"/>
        <end position="596"/>
    </location>
</feature>
<dbReference type="eggNOG" id="ENOG502T8X9">
    <property type="taxonomic scope" value="Eukaryota"/>
</dbReference>
<dbReference type="EnsemblMetazoa" id="CPIJ011523-RA">
    <property type="protein sequence ID" value="CPIJ011523-PA"/>
    <property type="gene ID" value="CPIJ011523"/>
</dbReference>
<evidence type="ECO:0000313" key="4">
    <source>
        <dbReference type="Proteomes" id="UP000002320"/>
    </source>
</evidence>
<proteinExistence type="predicted"/>
<dbReference type="EMBL" id="DS232152">
    <property type="protein sequence ID" value="EDS36185.1"/>
    <property type="molecule type" value="Genomic_DNA"/>
</dbReference>
<reference evidence="2" key="1">
    <citation type="submission" date="2007-03" db="EMBL/GenBank/DDBJ databases">
        <title>Annotation of Culex pipiens quinquefasciatus.</title>
        <authorList>
            <consortium name="The Broad Institute Genome Sequencing Platform"/>
            <person name="Atkinson P.W."/>
            <person name="Hemingway J."/>
            <person name="Christensen B.M."/>
            <person name="Higgs S."/>
            <person name="Kodira C."/>
            <person name="Hannick L."/>
            <person name="Megy K."/>
            <person name="O'Leary S."/>
            <person name="Pearson M."/>
            <person name="Haas B.J."/>
            <person name="Mauceli E."/>
            <person name="Wortman J.R."/>
            <person name="Lee N.H."/>
            <person name="Guigo R."/>
            <person name="Stanke M."/>
            <person name="Alvarado L."/>
            <person name="Amedeo P."/>
            <person name="Antoine C.H."/>
            <person name="Arensburger P."/>
            <person name="Bidwell S.L."/>
            <person name="Crawford M."/>
            <person name="Camaro F."/>
            <person name="Devon K."/>
            <person name="Engels R."/>
            <person name="Hammond M."/>
            <person name="Howarth C."/>
            <person name="Koehrsen M."/>
            <person name="Lawson D."/>
            <person name="Montgomery P."/>
            <person name="Nene V."/>
            <person name="Nusbaum C."/>
            <person name="Puiu D."/>
            <person name="Romero-Severson J."/>
            <person name="Severson D.W."/>
            <person name="Shumway M."/>
            <person name="Sisk P."/>
            <person name="Stolte C."/>
            <person name="Zeng Q."/>
            <person name="Eisenstadt E."/>
            <person name="Fraser-Liggett C."/>
            <person name="Strausberg R."/>
            <person name="Galagan J."/>
            <person name="Birren B."/>
            <person name="Collins F.H."/>
        </authorList>
    </citation>
    <scope>NUCLEOTIDE SEQUENCE [LARGE SCALE GENOMIC DNA]</scope>
    <source>
        <strain evidence="2">JHB</strain>
    </source>
</reference>
<organism>
    <name type="scientific">Culex quinquefasciatus</name>
    <name type="common">Southern house mosquito</name>
    <name type="synonym">Culex pungens</name>
    <dbReference type="NCBI Taxonomy" id="7176"/>
    <lineage>
        <taxon>Eukaryota</taxon>
        <taxon>Metazoa</taxon>
        <taxon>Ecdysozoa</taxon>
        <taxon>Arthropoda</taxon>
        <taxon>Hexapoda</taxon>
        <taxon>Insecta</taxon>
        <taxon>Pterygota</taxon>
        <taxon>Neoptera</taxon>
        <taxon>Endopterygota</taxon>
        <taxon>Diptera</taxon>
        <taxon>Nematocera</taxon>
        <taxon>Culicoidea</taxon>
        <taxon>Culicidae</taxon>
        <taxon>Culicinae</taxon>
        <taxon>Culicini</taxon>
        <taxon>Culex</taxon>
        <taxon>Culex</taxon>
    </lineage>
</organism>
<reference evidence="3" key="2">
    <citation type="submission" date="2021-02" db="UniProtKB">
        <authorList>
            <consortium name="EnsemblMetazoa"/>
        </authorList>
    </citation>
    <scope>IDENTIFICATION</scope>
    <source>
        <strain evidence="3">JHB</strain>
    </source>
</reference>
<evidence type="ECO:0000313" key="3">
    <source>
        <dbReference type="EnsemblMetazoa" id="CPIJ011523-PA"/>
    </source>
</evidence>
<dbReference type="PANTHER" id="PTHR14312">
    <property type="entry name" value="CREB/ATF BZIP TRANSCRIPTION FACTOR"/>
    <property type="match status" value="1"/>
</dbReference>
<dbReference type="AlphaFoldDB" id="B0WWS4"/>
<dbReference type="HOGENOM" id="CLU_463232_0_0_1"/>
<protein>
    <submittedName>
        <fullName evidence="2 3">Uncharacterized protein</fullName>
    </submittedName>
</protein>
<evidence type="ECO:0000313" key="2">
    <source>
        <dbReference type="EMBL" id="EDS36185.1"/>
    </source>
</evidence>
<gene>
    <name evidence="3" type="primary">6044320</name>
    <name evidence="2" type="ORF">CpipJ_CPIJ011523</name>
</gene>
<dbReference type="Proteomes" id="UP000002320">
    <property type="component" value="Unassembled WGS sequence"/>
</dbReference>
<dbReference type="InParanoid" id="B0WWS4"/>
<dbReference type="OMA" id="ACTEATF"/>
<keyword evidence="1" id="KW-0732">Signal</keyword>
<feature type="signal peptide" evidence="1">
    <location>
        <begin position="1"/>
        <end position="17"/>
    </location>
</feature>
<dbReference type="GO" id="GO:0005634">
    <property type="term" value="C:nucleus"/>
    <property type="evidence" value="ECO:0007669"/>
    <property type="project" value="TreeGrafter"/>
</dbReference>
<dbReference type="VEuPathDB" id="VectorBase:CQUJHB012774"/>
<dbReference type="PANTHER" id="PTHR14312:SF1">
    <property type="entry name" value="BASIC-LEUCINE ZIPPER TRANSCRIPTION FACTOR A"/>
    <property type="match status" value="1"/>
</dbReference>
<evidence type="ECO:0000256" key="1">
    <source>
        <dbReference type="SAM" id="SignalP"/>
    </source>
</evidence>
<sequence length="596" mass="64596">MGKIVLTLLAIAACADATFNVGSLLGLLRPPVPRVAHPPPVPVYPAAPVQPGYASYYRQAPLVIPQARVVNQPVVYAQRPVAVSSYYRQPVATPQVTSIVIPPAVQTTSTVLSTSFTGQQQPLSFGSFGSQEPLSFASFGSQEPLNFGSSFGSQEPLSFSSFGTQEPLKISSFGSQEPQSFTNFGSQQPISFTDFGSKAPEPAISITPSNSLSFSFADSAASSAASTGNSGFSVETVKSEGHSYSLAPEHYTVEKMIAPVTTIESFEETHHADVPESPQANFVQELSLRGSEEPLDVQAIAGASATVEVDGKAVEEPTASKVVQTEAAAVEPEEPITLPVVDEAPEVEEIAEVAQVSVQDQKTETRFQAEQQEQQFQQQQPQAIAAVQLNQAEITEQILKQAIPNVVNQVSGHIIQQAIPLVVDRAVPQVVYQAGSAVAQQTNKQSEPVQIVTPFNTHQQNHQKQNEKVFVMYATSAPNNQQFENVFNKNNQYDVEENLVVPIGNRNQQQQQQQQQQSQFQITRGIQAGSGTQEQRQNTAYFNHHIVSNFQRENALLKQQQQQGGVIGSGGKGATFEQIQQSYPGLLQRNKRKPEA</sequence>
<dbReference type="GO" id="GO:0043565">
    <property type="term" value="F:sequence-specific DNA binding"/>
    <property type="evidence" value="ECO:0007669"/>
    <property type="project" value="TreeGrafter"/>
</dbReference>
<dbReference type="OrthoDB" id="7765459at2759"/>
<accession>B0WWS4</accession>
<name>B0WWS4_CULQU</name>
<keyword evidence="4" id="KW-1185">Reference proteome</keyword>